<keyword evidence="1" id="KW-0175">Coiled coil</keyword>
<protein>
    <submittedName>
        <fullName evidence="2">Uncharacterized protein</fullName>
    </submittedName>
</protein>
<dbReference type="EMBL" id="QFQS01000009">
    <property type="protein sequence ID" value="PZQ95141.1"/>
    <property type="molecule type" value="Genomic_DNA"/>
</dbReference>
<comment type="caution">
    <text evidence="2">The sequence shown here is derived from an EMBL/GenBank/DDBJ whole genome shotgun (WGS) entry which is preliminary data.</text>
</comment>
<sequence>MAEGDGRAAPAVSRNHATTQGNDIMTSFTALAAVVANAPRTVKLASVDRESSRRNVIGSHSDTAHVWAQNRYMSGRSSDSRMYFEGAILYSYGSHFALGMVLETTSEGRVTLLNDSGYSISTSKHKGHARYAANGNILYVPDLTEITRTLDHIRGGNMAAYTVKQLPDFIKKHILDMAPETTVFLAGLIGKVRSVCAWFRAAEKARAVAKAKARAADIENKKEAAITMADASPAAWARELSDRQEESNRPWGRYPYYQGSPNKSYRKATPAESLLAFATEMHRLNVTAKAHLSKKRQAVLKARLAEVRALAKETLKWETKGDELATFRRYKVTFRAYLAIAAKAPTRDYDKAAAETLARLATWFAQRSHCPAVLANKLADIIRAANARREDLAAIEAAERMERERADREAWLAGESTPGNRYARYSDEMGRALMQST</sequence>
<evidence type="ECO:0000256" key="1">
    <source>
        <dbReference type="SAM" id="Coils"/>
    </source>
</evidence>
<proteinExistence type="predicted"/>
<evidence type="ECO:0000313" key="2">
    <source>
        <dbReference type="EMBL" id="PZQ95141.1"/>
    </source>
</evidence>
<dbReference type="AlphaFoldDB" id="A0A2W5RX61"/>
<evidence type="ECO:0000313" key="3">
    <source>
        <dbReference type="Proteomes" id="UP000248975"/>
    </source>
</evidence>
<feature type="coiled-coil region" evidence="1">
    <location>
        <begin position="201"/>
        <end position="228"/>
    </location>
</feature>
<gene>
    <name evidence="2" type="ORF">DI533_20030</name>
</gene>
<reference evidence="2 3" key="1">
    <citation type="submission" date="2017-08" db="EMBL/GenBank/DDBJ databases">
        <title>Infants hospitalized years apart are colonized by the same room-sourced microbial strains.</title>
        <authorList>
            <person name="Brooks B."/>
            <person name="Olm M.R."/>
            <person name="Firek B.A."/>
            <person name="Baker R."/>
            <person name="Thomas B.C."/>
            <person name="Morowitz M.J."/>
            <person name="Banfield J.F."/>
        </authorList>
    </citation>
    <scope>NUCLEOTIDE SEQUENCE [LARGE SCALE GENOMIC DNA]</scope>
    <source>
        <strain evidence="2">S2_003_000_R2_11</strain>
    </source>
</reference>
<dbReference type="Proteomes" id="UP000248975">
    <property type="component" value="Unassembled WGS sequence"/>
</dbReference>
<organism evidence="2 3">
    <name type="scientific">Cereibacter sphaeroides</name>
    <name type="common">Rhodobacter sphaeroides</name>
    <dbReference type="NCBI Taxonomy" id="1063"/>
    <lineage>
        <taxon>Bacteria</taxon>
        <taxon>Pseudomonadati</taxon>
        <taxon>Pseudomonadota</taxon>
        <taxon>Alphaproteobacteria</taxon>
        <taxon>Rhodobacterales</taxon>
        <taxon>Paracoccaceae</taxon>
        <taxon>Cereibacter</taxon>
    </lineage>
</organism>
<name>A0A2W5RX61_CERSP</name>
<accession>A0A2W5RX61</accession>